<comment type="caution">
    <text evidence="2">The sequence shown here is derived from an EMBL/GenBank/DDBJ whole genome shotgun (WGS) entry which is preliminary data.</text>
</comment>
<feature type="transmembrane region" description="Helical" evidence="1">
    <location>
        <begin position="215"/>
        <end position="240"/>
    </location>
</feature>
<dbReference type="AlphaFoldDB" id="A0A7K1ULL5"/>
<feature type="transmembrane region" description="Helical" evidence="1">
    <location>
        <begin position="494"/>
        <end position="512"/>
    </location>
</feature>
<protein>
    <submittedName>
        <fullName evidence="2">Uncharacterized protein</fullName>
    </submittedName>
</protein>
<evidence type="ECO:0000313" key="2">
    <source>
        <dbReference type="EMBL" id="MVT27378.1"/>
    </source>
</evidence>
<keyword evidence="1" id="KW-0472">Membrane</keyword>
<feature type="transmembrane region" description="Helical" evidence="1">
    <location>
        <begin position="28"/>
        <end position="49"/>
    </location>
</feature>
<feature type="transmembrane region" description="Helical" evidence="1">
    <location>
        <begin position="391"/>
        <end position="416"/>
    </location>
</feature>
<name>A0A7K1ULL5_9MICC</name>
<keyword evidence="1" id="KW-1133">Transmembrane helix</keyword>
<feature type="transmembrane region" description="Helical" evidence="1">
    <location>
        <begin position="69"/>
        <end position="98"/>
    </location>
</feature>
<feature type="transmembrane region" description="Helical" evidence="1">
    <location>
        <begin position="341"/>
        <end position="362"/>
    </location>
</feature>
<accession>A0A7K1ULL5</accession>
<feature type="transmembrane region" description="Helical" evidence="1">
    <location>
        <begin position="467"/>
        <end position="488"/>
    </location>
</feature>
<feature type="transmembrane region" description="Helical" evidence="1">
    <location>
        <begin position="119"/>
        <end position="143"/>
    </location>
</feature>
<feature type="transmembrane region" description="Helical" evidence="1">
    <location>
        <begin position="309"/>
        <end position="329"/>
    </location>
</feature>
<feature type="transmembrane region" description="Helical" evidence="1">
    <location>
        <begin position="422"/>
        <end position="438"/>
    </location>
</feature>
<keyword evidence="3" id="KW-1185">Reference proteome</keyword>
<proteinExistence type="predicted"/>
<feature type="transmembrane region" description="Helical" evidence="1">
    <location>
        <begin position="177"/>
        <end position="195"/>
    </location>
</feature>
<feature type="transmembrane region" description="Helical" evidence="1">
    <location>
        <begin position="149"/>
        <end position="170"/>
    </location>
</feature>
<reference evidence="2 3" key="1">
    <citation type="submission" date="2019-12" db="EMBL/GenBank/DDBJ databases">
        <title>Nesterenkonia muleiensis sp. nov., a novel actinobacterium isolated from sap of Populus euphratica.</title>
        <authorList>
            <person name="Wang R."/>
        </authorList>
    </citation>
    <scope>NUCLEOTIDE SEQUENCE [LARGE SCALE GENOMIC DNA]</scope>
    <source>
        <strain evidence="2 3">F10</strain>
    </source>
</reference>
<dbReference type="RefSeq" id="WP_157325255.1">
    <property type="nucleotide sequence ID" value="NZ_BMFX01000003.1"/>
</dbReference>
<keyword evidence="1" id="KW-0812">Transmembrane</keyword>
<organism evidence="2 3">
    <name type="scientific">Nesterenkonia alkaliphila</name>
    <dbReference type="NCBI Taxonomy" id="1463631"/>
    <lineage>
        <taxon>Bacteria</taxon>
        <taxon>Bacillati</taxon>
        <taxon>Actinomycetota</taxon>
        <taxon>Actinomycetes</taxon>
        <taxon>Micrococcales</taxon>
        <taxon>Micrococcaceae</taxon>
        <taxon>Nesterenkonia</taxon>
    </lineage>
</organism>
<dbReference type="OrthoDB" id="9822991at2"/>
<evidence type="ECO:0000256" key="1">
    <source>
        <dbReference type="SAM" id="Phobius"/>
    </source>
</evidence>
<gene>
    <name evidence="2" type="ORF">GNZ21_13625</name>
</gene>
<sequence>MSTPAQRLKAARGIHLGREGAPTAGDRWFSLYLIGFVTAFYILPVVYVVGDFLDPDFALQLTQPQSEPVITAALTLLAVAALWTGRIQGPVLLTPFLAHTLLGTDIPRRRVLLLPTLKAVACVGMAAAGLAAVGLFALTLTGVWDWDRFGLLVAAAFAGGVQLALLAFLGQRLSLRALLFSAVVISAAGALGLVFSEMRLATPAGWSGLLWTGGAAWPVAALALTAAAGVILIAAIPAALDRLPAARVLNQSRRISEARLFTSTGSINDAVELFRSKPAHRFHRVPVTAGPAALSGLRQDLISALRSPLSLLGAAVLVPAGAALLTLAAPAAGESFQDSNLLATVPLGVAGAVLLFLGTGSLSEGWRQLKNEFDAAALFGWSSAGALGRRLLWPVLTSGVLTTAGAAGVVVLPGSAAQWKEPAWTLAVTAAALAARFFQSMRSRNIPVEFLAPTVIPGRVDLSAVKILLWLGDGIIITVTAVLAVVVLPLQPSTLVGVLGALILTVMIWGWARTGVQMTAGPPRPV</sequence>
<dbReference type="Proteomes" id="UP000460157">
    <property type="component" value="Unassembled WGS sequence"/>
</dbReference>
<evidence type="ECO:0000313" key="3">
    <source>
        <dbReference type="Proteomes" id="UP000460157"/>
    </source>
</evidence>
<dbReference type="EMBL" id="WRPM01000097">
    <property type="protein sequence ID" value="MVT27378.1"/>
    <property type="molecule type" value="Genomic_DNA"/>
</dbReference>